<dbReference type="PANTHER" id="PTHR43740:SF2">
    <property type="entry name" value="LEUCINE--TRNA LIGASE, MITOCHONDRIAL"/>
    <property type="match status" value="1"/>
</dbReference>
<keyword evidence="5" id="KW-0067">ATP-binding</keyword>
<dbReference type="InterPro" id="IPR002302">
    <property type="entry name" value="Leu-tRNA-ligase"/>
</dbReference>
<evidence type="ECO:0000256" key="5">
    <source>
        <dbReference type="ARBA" id="ARBA00022840"/>
    </source>
</evidence>
<sequence length="103" mass="12020">MALKYNPQEIERKWQEKWAADRIYEVKEDSSRPKFYALTMFPYTSGDLHIGHWYAMAPSDVHARFKRMHGHDVLHPMGFDAFGLPAENAAISHGIHPYDWTMA</sequence>
<organism evidence="9">
    <name type="scientific">marine sediment metagenome</name>
    <dbReference type="NCBI Taxonomy" id="412755"/>
    <lineage>
        <taxon>unclassified sequences</taxon>
        <taxon>metagenomes</taxon>
        <taxon>ecological metagenomes</taxon>
    </lineage>
</organism>
<dbReference type="InterPro" id="IPR015413">
    <property type="entry name" value="Methionyl/Leucyl_tRNA_Synth"/>
</dbReference>
<comment type="similarity">
    <text evidence="1">Belongs to the class-I aminoacyl-tRNA synthetase family.</text>
</comment>
<gene>
    <name evidence="9" type="ORF">S06H3_29061</name>
</gene>
<dbReference type="PANTHER" id="PTHR43740">
    <property type="entry name" value="LEUCYL-TRNA SYNTHETASE"/>
    <property type="match status" value="1"/>
</dbReference>
<keyword evidence="4" id="KW-0547">Nucleotide-binding</keyword>
<evidence type="ECO:0000259" key="8">
    <source>
        <dbReference type="Pfam" id="PF09334"/>
    </source>
</evidence>
<keyword evidence="6" id="KW-0648">Protein biosynthesis</keyword>
<comment type="caution">
    <text evidence="9">The sequence shown here is derived from an EMBL/GenBank/DDBJ whole genome shotgun (WGS) entry which is preliminary data.</text>
</comment>
<dbReference type="GO" id="GO:0004823">
    <property type="term" value="F:leucine-tRNA ligase activity"/>
    <property type="evidence" value="ECO:0007669"/>
    <property type="project" value="UniProtKB-EC"/>
</dbReference>
<evidence type="ECO:0000256" key="4">
    <source>
        <dbReference type="ARBA" id="ARBA00022741"/>
    </source>
</evidence>
<protein>
    <recommendedName>
        <fullName evidence="2">leucine--tRNA ligase</fullName>
        <ecNumber evidence="2">6.1.1.4</ecNumber>
    </recommendedName>
</protein>
<evidence type="ECO:0000256" key="7">
    <source>
        <dbReference type="ARBA" id="ARBA00023146"/>
    </source>
</evidence>
<feature type="non-terminal residue" evidence="9">
    <location>
        <position position="103"/>
    </location>
</feature>
<evidence type="ECO:0000256" key="6">
    <source>
        <dbReference type="ARBA" id="ARBA00022917"/>
    </source>
</evidence>
<dbReference type="AlphaFoldDB" id="X1NZI0"/>
<proteinExistence type="inferred from homology"/>
<dbReference type="SUPFAM" id="SSF52374">
    <property type="entry name" value="Nucleotidylyl transferase"/>
    <property type="match status" value="1"/>
</dbReference>
<evidence type="ECO:0000313" key="9">
    <source>
        <dbReference type="EMBL" id="GAI32205.1"/>
    </source>
</evidence>
<reference evidence="9" key="1">
    <citation type="journal article" date="2014" name="Front. Microbiol.">
        <title>High frequency of phylogenetically diverse reductive dehalogenase-homologous genes in deep subseafloor sedimentary metagenomes.</title>
        <authorList>
            <person name="Kawai M."/>
            <person name="Futagami T."/>
            <person name="Toyoda A."/>
            <person name="Takaki Y."/>
            <person name="Nishi S."/>
            <person name="Hori S."/>
            <person name="Arai W."/>
            <person name="Tsubouchi T."/>
            <person name="Morono Y."/>
            <person name="Uchiyama I."/>
            <person name="Ito T."/>
            <person name="Fujiyama A."/>
            <person name="Inagaki F."/>
            <person name="Takami H."/>
        </authorList>
    </citation>
    <scope>NUCLEOTIDE SEQUENCE</scope>
    <source>
        <strain evidence="9">Expedition CK06-06</strain>
    </source>
</reference>
<dbReference type="EC" id="6.1.1.4" evidence="2"/>
<dbReference type="InterPro" id="IPR014729">
    <property type="entry name" value="Rossmann-like_a/b/a_fold"/>
</dbReference>
<keyword evidence="7" id="KW-0030">Aminoacyl-tRNA synthetase</keyword>
<feature type="domain" description="Methionyl/Leucyl tRNA synthetase" evidence="8">
    <location>
        <begin position="39"/>
        <end position="99"/>
    </location>
</feature>
<dbReference type="GO" id="GO:0005829">
    <property type="term" value="C:cytosol"/>
    <property type="evidence" value="ECO:0007669"/>
    <property type="project" value="TreeGrafter"/>
</dbReference>
<dbReference type="EMBL" id="BARV01017007">
    <property type="protein sequence ID" value="GAI32205.1"/>
    <property type="molecule type" value="Genomic_DNA"/>
</dbReference>
<dbReference type="GO" id="GO:0006429">
    <property type="term" value="P:leucyl-tRNA aminoacylation"/>
    <property type="evidence" value="ECO:0007669"/>
    <property type="project" value="InterPro"/>
</dbReference>
<evidence type="ECO:0000256" key="2">
    <source>
        <dbReference type="ARBA" id="ARBA00013164"/>
    </source>
</evidence>
<dbReference type="Gene3D" id="3.40.50.620">
    <property type="entry name" value="HUPs"/>
    <property type="match status" value="1"/>
</dbReference>
<accession>X1NZI0</accession>
<name>X1NZI0_9ZZZZ</name>
<keyword evidence="3" id="KW-0436">Ligase</keyword>
<dbReference type="GO" id="GO:0005524">
    <property type="term" value="F:ATP binding"/>
    <property type="evidence" value="ECO:0007669"/>
    <property type="project" value="UniProtKB-KW"/>
</dbReference>
<evidence type="ECO:0000256" key="1">
    <source>
        <dbReference type="ARBA" id="ARBA00005594"/>
    </source>
</evidence>
<dbReference type="Pfam" id="PF09334">
    <property type="entry name" value="tRNA-synt_1g"/>
    <property type="match status" value="1"/>
</dbReference>
<evidence type="ECO:0000256" key="3">
    <source>
        <dbReference type="ARBA" id="ARBA00022598"/>
    </source>
</evidence>